<keyword evidence="2 7" id="KW-0554">One-carbon metabolism</keyword>
<dbReference type="InterPro" id="IPR036291">
    <property type="entry name" value="NAD(P)-bd_dom_sf"/>
</dbReference>
<dbReference type="GO" id="GO:0005829">
    <property type="term" value="C:cytosol"/>
    <property type="evidence" value="ECO:0007669"/>
    <property type="project" value="TreeGrafter"/>
</dbReference>
<evidence type="ECO:0000256" key="1">
    <source>
        <dbReference type="ARBA" id="ARBA00007122"/>
    </source>
</evidence>
<dbReference type="NCBIfam" id="TIGR00936">
    <property type="entry name" value="ahcY"/>
    <property type="match status" value="1"/>
</dbReference>
<evidence type="ECO:0000256" key="5">
    <source>
        <dbReference type="NCBIfam" id="TIGR00936"/>
    </source>
</evidence>
<feature type="binding site" evidence="6">
    <location>
        <position position="338"/>
    </location>
    <ligand>
        <name>NAD(+)</name>
        <dbReference type="ChEBI" id="CHEBI:57540"/>
    </ligand>
</feature>
<feature type="binding site" evidence="6">
    <location>
        <begin position="149"/>
        <end position="151"/>
    </location>
    <ligand>
        <name>NAD(+)</name>
        <dbReference type="ChEBI" id="CHEBI:57540"/>
    </ligand>
</feature>
<comment type="cofactor">
    <cofactor evidence="6 7">
        <name>NAD(+)</name>
        <dbReference type="ChEBI" id="CHEBI:57540"/>
    </cofactor>
    <text evidence="6 7">Binds 1 NAD(+) per subunit.</text>
</comment>
<comment type="caution">
    <text evidence="10">The sequence shown here is derived from an EMBL/GenBank/DDBJ whole genome shotgun (WGS) entry which is preliminary data.</text>
</comment>
<dbReference type="Gene3D" id="3.40.50.720">
    <property type="entry name" value="NAD(P)-binding Rossmann-like Domain"/>
    <property type="match status" value="1"/>
</dbReference>
<dbReference type="InterPro" id="IPR015878">
    <property type="entry name" value="Ado_hCys_hydrolase_NAD-bd"/>
</dbReference>
<sequence length="416" mass="45628">MSEIKDISLAPEGEHKIDWVRKNCPLLRSLEEEFSQSLPFKGIRVALSIHLEAKTAYLCKVLAAGGAEMYVTGSNPLSTQDDVAAALAAAGLNVFAWYNSTPEEYEHHIAKVLENNCNIIIDDGGDLVHMLHTKMQDKIQYVIGGCEETTTGIIRLIAMAKKGDLKFPMVLVNNADCKHLFDNRYGTGQSVFDGINRTTNLIVAGKNVVVAGYGWCGKGVAMRAKGLGAKVIVTEIDPVKAIEAVMDGFDVMPMQEAAKIGDFFITVTGCAKVISEEDFRVMKNGAILCNAGHFDVEIDMKRLREIALDTIDQRKNIIGYKISEDRWIYVLAEGRLVNLAAGDGHPAEIMDMSFAIQALSAKYLAEHAGELTEKLINVPKEVDMEVATRKLAFLGKQIDTLTPEQEAYLNSSNVDI</sequence>
<dbReference type="PROSITE" id="PS00738">
    <property type="entry name" value="ADOHCYASE_1"/>
    <property type="match status" value="1"/>
</dbReference>
<dbReference type="Pfam" id="PF00670">
    <property type="entry name" value="AdoHcyase_NAD"/>
    <property type="match status" value="1"/>
</dbReference>
<evidence type="ECO:0000256" key="7">
    <source>
        <dbReference type="RuleBase" id="RU000548"/>
    </source>
</evidence>
<feature type="binding site" evidence="6">
    <location>
        <position position="345"/>
    </location>
    <ligand>
        <name>NAD(+)</name>
        <dbReference type="ChEBI" id="CHEBI:57540"/>
    </ligand>
</feature>
<accession>A0A9D2IFX0</accession>
<protein>
    <recommendedName>
        <fullName evidence="5 7">Adenosylhomocysteinase</fullName>
        <ecNumber evidence="5 7">3.13.2.1</ecNumber>
    </recommendedName>
</protein>
<name>A0A9D2IFX0_9FIRM</name>
<reference evidence="10" key="2">
    <citation type="submission" date="2021-04" db="EMBL/GenBank/DDBJ databases">
        <authorList>
            <person name="Gilroy R."/>
        </authorList>
    </citation>
    <scope>NUCLEOTIDE SEQUENCE</scope>
    <source>
        <strain evidence="10">CHK192-9172</strain>
    </source>
</reference>
<dbReference type="AlphaFoldDB" id="A0A9D2IFX0"/>
<dbReference type="PANTHER" id="PTHR23420:SF0">
    <property type="entry name" value="ADENOSYLHOMOCYSTEINASE"/>
    <property type="match status" value="1"/>
</dbReference>
<evidence type="ECO:0000313" key="11">
    <source>
        <dbReference type="Proteomes" id="UP000824024"/>
    </source>
</evidence>
<feature type="binding site" evidence="6">
    <location>
        <position position="235"/>
    </location>
    <ligand>
        <name>NAD(+)</name>
        <dbReference type="ChEBI" id="CHEBI:57540"/>
    </ligand>
</feature>
<gene>
    <name evidence="10" type="ORF">IAA08_02895</name>
</gene>
<feature type="domain" description="S-adenosyl-L-homocysteine hydrolase NAD binding" evidence="9">
    <location>
        <begin position="183"/>
        <end position="344"/>
    </location>
</feature>
<comment type="pathway">
    <text evidence="7">Amino-acid biosynthesis; L-homocysteine biosynthesis; L-homocysteine from S-adenosyl-L-homocysteine: step 1/1.</text>
</comment>
<dbReference type="CDD" id="cd00401">
    <property type="entry name" value="SAHH"/>
    <property type="match status" value="1"/>
</dbReference>
<dbReference type="Proteomes" id="UP000824024">
    <property type="component" value="Unassembled WGS sequence"/>
</dbReference>
<dbReference type="PANTHER" id="PTHR23420">
    <property type="entry name" value="ADENOSYLHOMOCYSTEINASE"/>
    <property type="match status" value="1"/>
</dbReference>
<evidence type="ECO:0000313" key="10">
    <source>
        <dbReference type="EMBL" id="HIZ06868.1"/>
    </source>
</evidence>
<dbReference type="InterPro" id="IPR042172">
    <property type="entry name" value="Adenosylhomocyst_ase-like_sf"/>
</dbReference>
<dbReference type="Pfam" id="PF05221">
    <property type="entry name" value="AdoHcyase"/>
    <property type="match status" value="1"/>
</dbReference>
<feature type="binding site" evidence="6">
    <location>
        <begin position="214"/>
        <end position="219"/>
    </location>
    <ligand>
        <name>NAD(+)</name>
        <dbReference type="ChEBI" id="CHEBI:57540"/>
    </ligand>
</feature>
<keyword evidence="4 6" id="KW-0520">NAD</keyword>
<feature type="binding site" evidence="6">
    <location>
        <begin position="291"/>
        <end position="293"/>
    </location>
    <ligand>
        <name>NAD(+)</name>
        <dbReference type="ChEBI" id="CHEBI:57540"/>
    </ligand>
</feature>
<dbReference type="InterPro" id="IPR020082">
    <property type="entry name" value="S-Ado-L-homoCys_hydrolase_CS"/>
</dbReference>
<evidence type="ECO:0000256" key="6">
    <source>
        <dbReference type="PIRSR" id="PIRSR001109-2"/>
    </source>
</evidence>
<dbReference type="NCBIfam" id="NF004005">
    <property type="entry name" value="PRK05476.2-3"/>
    <property type="match status" value="1"/>
</dbReference>
<organism evidence="10 11">
    <name type="scientific">Candidatus Eubacterium avistercoris</name>
    <dbReference type="NCBI Taxonomy" id="2838567"/>
    <lineage>
        <taxon>Bacteria</taxon>
        <taxon>Bacillati</taxon>
        <taxon>Bacillota</taxon>
        <taxon>Clostridia</taxon>
        <taxon>Eubacteriales</taxon>
        <taxon>Eubacteriaceae</taxon>
        <taxon>Eubacterium</taxon>
    </lineage>
</organism>
<dbReference type="SUPFAM" id="SSF51735">
    <property type="entry name" value="NAD(P)-binding Rossmann-fold domains"/>
    <property type="match status" value="1"/>
</dbReference>
<dbReference type="GO" id="GO:0033353">
    <property type="term" value="P:S-adenosylmethionine cycle"/>
    <property type="evidence" value="ECO:0007669"/>
    <property type="project" value="TreeGrafter"/>
</dbReference>
<dbReference type="SMART" id="SM00996">
    <property type="entry name" value="AdoHcyase"/>
    <property type="match status" value="1"/>
</dbReference>
<dbReference type="Gene3D" id="3.40.50.1480">
    <property type="entry name" value="Adenosylhomocysteinase-like"/>
    <property type="match status" value="1"/>
</dbReference>
<dbReference type="GO" id="GO:0004013">
    <property type="term" value="F:adenosylhomocysteinase activity"/>
    <property type="evidence" value="ECO:0007669"/>
    <property type="project" value="UniProtKB-UniRule"/>
</dbReference>
<evidence type="ECO:0000256" key="8">
    <source>
        <dbReference type="RuleBase" id="RU004166"/>
    </source>
</evidence>
<evidence type="ECO:0000256" key="3">
    <source>
        <dbReference type="ARBA" id="ARBA00022801"/>
    </source>
</evidence>
<comment type="similarity">
    <text evidence="1 8">Belongs to the adenosylhomocysteinase family.</text>
</comment>
<dbReference type="EC" id="3.13.2.1" evidence="5 7"/>
<dbReference type="FunFam" id="3.40.50.720:FF:000004">
    <property type="entry name" value="Adenosylhomocysteinase"/>
    <property type="match status" value="1"/>
</dbReference>
<dbReference type="InterPro" id="IPR000043">
    <property type="entry name" value="Adenosylhomocysteinase-like"/>
</dbReference>
<dbReference type="PROSITE" id="PS00739">
    <property type="entry name" value="ADOHCYASE_2"/>
    <property type="match status" value="1"/>
</dbReference>
<keyword evidence="3 7" id="KW-0378">Hydrolase</keyword>
<evidence type="ECO:0000256" key="2">
    <source>
        <dbReference type="ARBA" id="ARBA00022563"/>
    </source>
</evidence>
<dbReference type="SMART" id="SM00997">
    <property type="entry name" value="AdoHcyase_NAD"/>
    <property type="match status" value="1"/>
</dbReference>
<evidence type="ECO:0000256" key="4">
    <source>
        <dbReference type="ARBA" id="ARBA00023027"/>
    </source>
</evidence>
<dbReference type="EMBL" id="DXCH01000079">
    <property type="protein sequence ID" value="HIZ06868.1"/>
    <property type="molecule type" value="Genomic_DNA"/>
</dbReference>
<evidence type="ECO:0000259" key="9">
    <source>
        <dbReference type="SMART" id="SM00997"/>
    </source>
</evidence>
<dbReference type="SUPFAM" id="SSF52283">
    <property type="entry name" value="Formate/glycerate dehydrogenase catalytic domain-like"/>
    <property type="match status" value="1"/>
</dbReference>
<comment type="catalytic activity">
    <reaction evidence="7">
        <text>S-adenosyl-L-homocysteine + H2O = L-homocysteine + adenosine</text>
        <dbReference type="Rhea" id="RHEA:21708"/>
        <dbReference type="ChEBI" id="CHEBI:15377"/>
        <dbReference type="ChEBI" id="CHEBI:16335"/>
        <dbReference type="ChEBI" id="CHEBI:57856"/>
        <dbReference type="ChEBI" id="CHEBI:58199"/>
        <dbReference type="EC" id="3.13.2.1"/>
    </reaction>
</comment>
<reference evidence="10" key="1">
    <citation type="journal article" date="2021" name="PeerJ">
        <title>Extensive microbial diversity within the chicken gut microbiome revealed by metagenomics and culture.</title>
        <authorList>
            <person name="Gilroy R."/>
            <person name="Ravi A."/>
            <person name="Getino M."/>
            <person name="Pursley I."/>
            <person name="Horton D.L."/>
            <person name="Alikhan N.F."/>
            <person name="Baker D."/>
            <person name="Gharbi K."/>
            <person name="Hall N."/>
            <person name="Watson M."/>
            <person name="Adriaenssens E.M."/>
            <person name="Foster-Nyarko E."/>
            <person name="Jarju S."/>
            <person name="Secka A."/>
            <person name="Antonio M."/>
            <person name="Oren A."/>
            <person name="Chaudhuri R.R."/>
            <person name="La Ragione R."/>
            <person name="Hildebrand F."/>
            <person name="Pallen M.J."/>
        </authorList>
    </citation>
    <scope>NUCLEOTIDE SEQUENCE</scope>
    <source>
        <strain evidence="10">CHK192-9172</strain>
    </source>
</reference>
<dbReference type="PIRSF" id="PIRSF001109">
    <property type="entry name" value="Ad_hcy_hydrolase"/>
    <property type="match status" value="1"/>
</dbReference>
<dbReference type="GO" id="GO:0006730">
    <property type="term" value="P:one-carbon metabolic process"/>
    <property type="evidence" value="ECO:0007669"/>
    <property type="project" value="UniProtKB-UniRule"/>
</dbReference>
<proteinExistence type="inferred from homology"/>